<reference evidence="1" key="1">
    <citation type="submission" date="2021-06" db="EMBL/GenBank/DDBJ databases">
        <authorList>
            <person name="Kallberg Y."/>
            <person name="Tangrot J."/>
            <person name="Rosling A."/>
        </authorList>
    </citation>
    <scope>NUCLEOTIDE SEQUENCE</scope>
    <source>
        <strain evidence="1">CL356</strain>
    </source>
</reference>
<proteinExistence type="predicted"/>
<comment type="caution">
    <text evidence="1">The sequence shown here is derived from an EMBL/GenBank/DDBJ whole genome shotgun (WGS) entry which is preliminary data.</text>
</comment>
<protein>
    <submittedName>
        <fullName evidence="1">11425_t:CDS:1</fullName>
    </submittedName>
</protein>
<evidence type="ECO:0000313" key="1">
    <source>
        <dbReference type="EMBL" id="CAG8728831.1"/>
    </source>
</evidence>
<dbReference type="Proteomes" id="UP000789525">
    <property type="component" value="Unassembled WGS sequence"/>
</dbReference>
<gene>
    <name evidence="1" type="ORF">ACOLOM_LOCUS11514</name>
</gene>
<evidence type="ECO:0000313" key="2">
    <source>
        <dbReference type="Proteomes" id="UP000789525"/>
    </source>
</evidence>
<feature type="non-terminal residue" evidence="1">
    <location>
        <position position="186"/>
    </location>
</feature>
<name>A0ACA9PZ03_9GLOM</name>
<organism evidence="1 2">
    <name type="scientific">Acaulospora colombiana</name>
    <dbReference type="NCBI Taxonomy" id="27376"/>
    <lineage>
        <taxon>Eukaryota</taxon>
        <taxon>Fungi</taxon>
        <taxon>Fungi incertae sedis</taxon>
        <taxon>Mucoromycota</taxon>
        <taxon>Glomeromycotina</taxon>
        <taxon>Glomeromycetes</taxon>
        <taxon>Diversisporales</taxon>
        <taxon>Acaulosporaceae</taxon>
        <taxon>Acaulospora</taxon>
    </lineage>
</organism>
<accession>A0ACA9PZ03</accession>
<sequence length="186" mass="20354">IVRPQLPPFTGCTVITVAKLKLHMIFISSLVFETCVIILTLIKVYPIFRYAPGRLPLVTMLLNDAIVVGAIACNRLLIRIQELLLRREIVELETMVGTGITGRVAAGTLQHKTGDIALSPTAYGQRDRRIRRPISTQCFLTETICVGHLYPTGRQASEGRKPSLAGASGEVSSEPRCLAAESRAEE</sequence>
<dbReference type="EMBL" id="CAJVPT010041844">
    <property type="protein sequence ID" value="CAG8728831.1"/>
    <property type="molecule type" value="Genomic_DNA"/>
</dbReference>
<feature type="non-terminal residue" evidence="1">
    <location>
        <position position="1"/>
    </location>
</feature>
<keyword evidence="2" id="KW-1185">Reference proteome</keyword>